<dbReference type="GeneID" id="37073301"/>
<dbReference type="RefSeq" id="XP_025428851.1">
    <property type="nucleotide sequence ID" value="XM_025572073.1"/>
</dbReference>
<dbReference type="PANTHER" id="PTHR38688">
    <property type="entry name" value="PYR_REDOX_2 DOMAIN-CONTAINING PROTEIN"/>
    <property type="match status" value="1"/>
</dbReference>
<dbReference type="InterPro" id="IPR036188">
    <property type="entry name" value="FAD/NAD-bd_sf"/>
</dbReference>
<dbReference type="STRING" id="1450539.A0A318Z703"/>
<dbReference type="PANTHER" id="PTHR38688:SF1">
    <property type="entry name" value="FAD_NAD(P)-BINDING DOMAIN-CONTAINING PROTEIN"/>
    <property type="match status" value="1"/>
</dbReference>
<dbReference type="PRINTS" id="PR00411">
    <property type="entry name" value="PNDRDTASEI"/>
</dbReference>
<evidence type="ECO:0000313" key="1">
    <source>
        <dbReference type="EMBL" id="PYH42869.1"/>
    </source>
</evidence>
<organism evidence="1 2">
    <name type="scientific">Aspergillus saccharolyticus JOP 1030-1</name>
    <dbReference type="NCBI Taxonomy" id="1450539"/>
    <lineage>
        <taxon>Eukaryota</taxon>
        <taxon>Fungi</taxon>
        <taxon>Dikarya</taxon>
        <taxon>Ascomycota</taxon>
        <taxon>Pezizomycotina</taxon>
        <taxon>Eurotiomycetes</taxon>
        <taxon>Eurotiomycetidae</taxon>
        <taxon>Eurotiales</taxon>
        <taxon>Aspergillaceae</taxon>
        <taxon>Aspergillus</taxon>
        <taxon>Aspergillus subgen. Circumdati</taxon>
    </lineage>
</organism>
<sequence length="386" mass="41750">MGVIYDAVVVGAGPGGMSSVAALLDAGARKLLWIDPNWHGGRLNGLYREISSNTTVAIYLKAIHSSATLRSIIDSTPAPNAVTQLASMSHDSTCQLSVAGDMLCMLIDGLLARPEVEKLTATVDAAHLGNGIWTVTTTPDPSPTALESHSLILCTGSHPRTAIKHLTHNPDLQRLDLDECMRRSHLPSLLPTDTPAIVAVVGNSHSGILVVRNLYEIAQSGERDLKIINFHRRPIRYAIYTEDGIIYDNTGLKGATAEWAREVMEKNPDPGILQTVCDRDDEEGVFAEYLPRCTHIVYAVGYEREPIPQVFVEGRRVDAEMGFDMRSSGFGGVEGLEEIRGLFGAGIAFPEEVKDPEGHVEAAVGVAKFINFTQRVKGSWLEGGGT</sequence>
<accession>A0A318Z703</accession>
<reference evidence="1 2" key="1">
    <citation type="submission" date="2016-12" db="EMBL/GenBank/DDBJ databases">
        <title>The genomes of Aspergillus section Nigri reveals drivers in fungal speciation.</title>
        <authorList>
            <consortium name="DOE Joint Genome Institute"/>
            <person name="Vesth T.C."/>
            <person name="Nybo J."/>
            <person name="Theobald S."/>
            <person name="Brandl J."/>
            <person name="Frisvad J.C."/>
            <person name="Nielsen K.F."/>
            <person name="Lyhne E.K."/>
            <person name="Kogle M.E."/>
            <person name="Kuo A."/>
            <person name="Riley R."/>
            <person name="Clum A."/>
            <person name="Nolan M."/>
            <person name="Lipzen A."/>
            <person name="Salamov A."/>
            <person name="Henrissat B."/>
            <person name="Wiebenga A."/>
            <person name="De Vries R.P."/>
            <person name="Grigoriev I.V."/>
            <person name="Mortensen U.H."/>
            <person name="Andersen M.R."/>
            <person name="Baker S.E."/>
        </authorList>
    </citation>
    <scope>NUCLEOTIDE SEQUENCE [LARGE SCALE GENOMIC DNA]</scope>
    <source>
        <strain evidence="1 2">JOP 1030-1</strain>
    </source>
</reference>
<dbReference type="InterPro" id="IPR053275">
    <property type="entry name" value="Agnestin_monoxygenase"/>
</dbReference>
<name>A0A318Z703_9EURO</name>
<evidence type="ECO:0000313" key="2">
    <source>
        <dbReference type="Proteomes" id="UP000248349"/>
    </source>
</evidence>
<gene>
    <name evidence="1" type="ORF">BP01DRAFT_302460</name>
</gene>
<dbReference type="AlphaFoldDB" id="A0A318Z703"/>
<keyword evidence="2" id="KW-1185">Reference proteome</keyword>
<proteinExistence type="predicted"/>
<dbReference type="Proteomes" id="UP000248349">
    <property type="component" value="Unassembled WGS sequence"/>
</dbReference>
<dbReference type="EMBL" id="KZ821248">
    <property type="protein sequence ID" value="PYH42869.1"/>
    <property type="molecule type" value="Genomic_DNA"/>
</dbReference>
<protein>
    <submittedName>
        <fullName evidence="1">Uncharacterized protein</fullName>
    </submittedName>
</protein>
<dbReference type="SUPFAM" id="SSF51905">
    <property type="entry name" value="FAD/NAD(P)-binding domain"/>
    <property type="match status" value="1"/>
</dbReference>
<dbReference type="OrthoDB" id="432536at2759"/>